<dbReference type="InterPro" id="IPR011024">
    <property type="entry name" value="G_crystallin-like"/>
</dbReference>
<dbReference type="PRINTS" id="PR01367">
    <property type="entry name" value="BGCRYSTALLIN"/>
</dbReference>
<feature type="region of interest" description="Disordered" evidence="3">
    <location>
        <begin position="432"/>
        <end position="460"/>
    </location>
</feature>
<protein>
    <recommendedName>
        <fullName evidence="4">Beta/gamma crystallin 'Greek key' domain-containing protein</fullName>
    </recommendedName>
</protein>
<evidence type="ECO:0000256" key="3">
    <source>
        <dbReference type="SAM" id="MobiDB-lite"/>
    </source>
</evidence>
<evidence type="ECO:0000256" key="1">
    <source>
        <dbReference type="ARBA" id="ARBA00009646"/>
    </source>
</evidence>
<comment type="similarity">
    <text evidence="1">Belongs to the beta/gamma-crystallin family.</text>
</comment>
<reference evidence="5 6" key="1">
    <citation type="submission" date="2021-06" db="EMBL/GenBank/DDBJ databases">
        <authorList>
            <person name="Palmer J.M."/>
        </authorList>
    </citation>
    <scope>NUCLEOTIDE SEQUENCE [LARGE SCALE GENOMIC DNA]</scope>
    <source>
        <strain evidence="5 6">CL_MEX2019</strain>
        <tissue evidence="5">Muscle</tissue>
    </source>
</reference>
<gene>
    <name evidence="5" type="ORF">CHARACLAT_003235</name>
</gene>
<proteinExistence type="inferred from homology"/>
<organism evidence="5 6">
    <name type="scientific">Characodon lateralis</name>
    <dbReference type="NCBI Taxonomy" id="208331"/>
    <lineage>
        <taxon>Eukaryota</taxon>
        <taxon>Metazoa</taxon>
        <taxon>Chordata</taxon>
        <taxon>Craniata</taxon>
        <taxon>Vertebrata</taxon>
        <taxon>Euteleostomi</taxon>
        <taxon>Actinopterygii</taxon>
        <taxon>Neopterygii</taxon>
        <taxon>Teleostei</taxon>
        <taxon>Neoteleostei</taxon>
        <taxon>Acanthomorphata</taxon>
        <taxon>Ovalentaria</taxon>
        <taxon>Atherinomorphae</taxon>
        <taxon>Cyprinodontiformes</taxon>
        <taxon>Goodeidae</taxon>
        <taxon>Characodon</taxon>
    </lineage>
</organism>
<comment type="caution">
    <text evidence="5">The sequence shown here is derived from an EMBL/GenBank/DDBJ whole genome shotgun (WGS) entry which is preliminary data.</text>
</comment>
<feature type="domain" description="Beta/gamma crystallin 'Greek key'" evidence="4">
    <location>
        <begin position="575"/>
        <end position="621"/>
    </location>
</feature>
<feature type="region of interest" description="Disordered" evidence="3">
    <location>
        <begin position="1"/>
        <end position="42"/>
    </location>
</feature>
<evidence type="ECO:0000313" key="6">
    <source>
        <dbReference type="Proteomes" id="UP001352852"/>
    </source>
</evidence>
<evidence type="ECO:0000313" key="5">
    <source>
        <dbReference type="EMBL" id="MED6266553.1"/>
    </source>
</evidence>
<dbReference type="InterPro" id="IPR050252">
    <property type="entry name" value="Beta/Gamma-Crystallin"/>
</dbReference>
<dbReference type="PROSITE" id="PS50915">
    <property type="entry name" value="CRYSTALLIN_BETA_GAMMA"/>
    <property type="match status" value="4"/>
</dbReference>
<evidence type="ECO:0000259" key="4">
    <source>
        <dbReference type="PROSITE" id="PS50915"/>
    </source>
</evidence>
<dbReference type="PANTHER" id="PTHR11818">
    <property type="entry name" value="BETA/GAMMA CRYSTALLIN"/>
    <property type="match status" value="1"/>
</dbReference>
<dbReference type="EMBL" id="JAHUTJ010008336">
    <property type="protein sequence ID" value="MED6266553.1"/>
    <property type="molecule type" value="Genomic_DNA"/>
</dbReference>
<sequence>MDILVDTLKSMGPSQRPRSTGLRAAPPVSVSSLPPIKEDMLSPIISDPTPSLISPPLKTEEPQIQPYNLLADLGLRRNTSRDNRSPLELMKKSQEHISYLPNGNGATQSPTISSRLNGSILFGNYRALSVEEKLENGNTQPPLFRTSSLPETGLSGMKVRESGEVGPLGNTTGSRLEHLSCVVNSSSSGSMDGSGDSSPFRTSWPASLSLGSPTTNIPTSLLSPTGSINLHMPLTNPEPHLFSQGPGVLQRSPSCEGLSQTPQLNSAQESPQFSSLQGSPQFSSLQGSPQFSSLQGRPQFSSLQGIPQFSSPQGRPQFSSLPTAFQFQSQQDEPDISLTSKYRAFPDAYLTKEKEHGKLNTLPGKMYIFDRPGMCGQRMEIRGDIIDATTWELQETISIRVVRGGWVLYEKPNFQGEKVALDERDMELTCPFRPPEEQLQNGQKEDHQKEKEQNGEMTEEQTRKFIIGSVRRVVRDYSVPEIYLFPEENAQGKKVIFRDSSQDARIFGFPIKASSIIVKAGLWLVYAQPLFQGVPRILEVGGYSKPTDWAVEKPYVASVHPLKMGEPRVENIREPKMVIYEKSFFTGKSRTITSNMRDFLSRTDRQQTVFLGSLGSLKVLGGIWVGYEKEGYRGHQYLLEEGEYHDWRIWGGCDSELRSVRIICADLTDPVMVMFEQPEEEDGVTEEKTLEVTKAIPDVELFQHKTSTRSINVLSGVWIAYSHVDFSGNQYILEKGFYNNCADWGSLDTRVCSVQPILPAPADASSPKDKVSFGKHSSLDQDLYMLCVWDSFISISWIVWC</sequence>
<name>A0ABU7CUD9_9TELE</name>
<feature type="compositionally biased region" description="Polar residues" evidence="3">
    <location>
        <begin position="251"/>
        <end position="317"/>
    </location>
</feature>
<accession>A0ABU7CUD9</accession>
<dbReference type="Proteomes" id="UP001352852">
    <property type="component" value="Unassembled WGS sequence"/>
</dbReference>
<keyword evidence="2" id="KW-0677">Repeat</keyword>
<dbReference type="Pfam" id="PF00030">
    <property type="entry name" value="Crystall"/>
    <property type="match status" value="4"/>
</dbReference>
<feature type="region of interest" description="Disordered" evidence="3">
    <location>
        <begin position="228"/>
        <end position="317"/>
    </location>
</feature>
<feature type="compositionally biased region" description="Basic and acidic residues" evidence="3">
    <location>
        <begin position="443"/>
        <end position="454"/>
    </location>
</feature>
<dbReference type="Gene3D" id="2.60.20.10">
    <property type="entry name" value="Crystallins"/>
    <property type="match status" value="4"/>
</dbReference>
<evidence type="ECO:0000256" key="2">
    <source>
        <dbReference type="ARBA" id="ARBA00022737"/>
    </source>
</evidence>
<feature type="domain" description="Beta/gamma crystallin 'Greek key'" evidence="4">
    <location>
        <begin position="404"/>
        <end position="436"/>
    </location>
</feature>
<feature type="domain" description="Beta/gamma crystallin 'Greek key'" evidence="4">
    <location>
        <begin position="716"/>
        <end position="758"/>
    </location>
</feature>
<keyword evidence="6" id="KW-1185">Reference proteome</keyword>
<feature type="domain" description="Beta/gamma crystallin 'Greek key'" evidence="4">
    <location>
        <begin position="622"/>
        <end position="664"/>
    </location>
</feature>
<dbReference type="InterPro" id="IPR001064">
    <property type="entry name" value="Beta/gamma_crystallin"/>
</dbReference>
<dbReference type="SUPFAM" id="SSF49695">
    <property type="entry name" value="gamma-Crystallin-like"/>
    <property type="match status" value="2"/>
</dbReference>
<dbReference type="SMART" id="SM00247">
    <property type="entry name" value="XTALbg"/>
    <property type="match status" value="4"/>
</dbReference>
<dbReference type="PANTHER" id="PTHR11818:SF50">
    <property type="entry name" value="BETA_GAMMA CRYSTALLIN DOMAIN-CONTAINING PROTEIN 2"/>
    <property type="match status" value="1"/>
</dbReference>
<feature type="compositionally biased region" description="Low complexity" evidence="3">
    <location>
        <begin position="26"/>
        <end position="35"/>
    </location>
</feature>